<dbReference type="GO" id="GO:0016776">
    <property type="term" value="F:phosphotransferase activity, phosphate group as acceptor"/>
    <property type="evidence" value="ECO:0007669"/>
    <property type="project" value="TreeGrafter"/>
</dbReference>
<keyword evidence="7 8" id="KW-0472">Membrane</keyword>
<dbReference type="RefSeq" id="WP_171587869.1">
    <property type="nucleotide sequence ID" value="NZ_JABGBO010000002.1"/>
</dbReference>
<dbReference type="PANTHER" id="PTHR30443">
    <property type="entry name" value="INNER MEMBRANE PROTEIN"/>
    <property type="match status" value="1"/>
</dbReference>
<feature type="transmembrane region" description="Helical" evidence="8">
    <location>
        <begin position="83"/>
        <end position="104"/>
    </location>
</feature>
<name>A0A7Y4L8C9_9BURK</name>
<protein>
    <submittedName>
        <fullName evidence="11">Phosphoethanolamine--lipid A transferase</fullName>
    </submittedName>
</protein>
<feature type="transmembrane region" description="Helical" evidence="8">
    <location>
        <begin position="129"/>
        <end position="147"/>
    </location>
</feature>
<keyword evidence="4 11" id="KW-0808">Transferase</keyword>
<evidence type="ECO:0000256" key="6">
    <source>
        <dbReference type="ARBA" id="ARBA00022989"/>
    </source>
</evidence>
<evidence type="ECO:0000256" key="3">
    <source>
        <dbReference type="ARBA" id="ARBA00022519"/>
    </source>
</evidence>
<dbReference type="Pfam" id="PF08019">
    <property type="entry name" value="EptA_B_N"/>
    <property type="match status" value="1"/>
</dbReference>
<dbReference type="SUPFAM" id="SSF53649">
    <property type="entry name" value="Alkaline phosphatase-like"/>
    <property type="match status" value="1"/>
</dbReference>
<keyword evidence="2" id="KW-1003">Cell membrane</keyword>
<dbReference type="CDD" id="cd16017">
    <property type="entry name" value="LptA"/>
    <property type="match status" value="1"/>
</dbReference>
<evidence type="ECO:0000256" key="8">
    <source>
        <dbReference type="SAM" id="Phobius"/>
    </source>
</evidence>
<evidence type="ECO:0000313" key="11">
    <source>
        <dbReference type="EMBL" id="NOL48875.1"/>
    </source>
</evidence>
<feature type="transmembrane region" description="Helical" evidence="8">
    <location>
        <begin position="53"/>
        <end position="76"/>
    </location>
</feature>
<comment type="caution">
    <text evidence="11">The sequence shown here is derived from an EMBL/GenBank/DDBJ whole genome shotgun (WGS) entry which is preliminary data.</text>
</comment>
<accession>A0A7Y4L8C9</accession>
<dbReference type="GO" id="GO:0005886">
    <property type="term" value="C:plasma membrane"/>
    <property type="evidence" value="ECO:0007669"/>
    <property type="project" value="UniProtKB-SubCell"/>
</dbReference>
<evidence type="ECO:0000256" key="4">
    <source>
        <dbReference type="ARBA" id="ARBA00022679"/>
    </source>
</evidence>
<dbReference type="PANTHER" id="PTHR30443:SF0">
    <property type="entry name" value="PHOSPHOETHANOLAMINE TRANSFERASE EPTA"/>
    <property type="match status" value="1"/>
</dbReference>
<feature type="domain" description="Phosphoethanolamine transferase N-terminal" evidence="10">
    <location>
        <begin position="63"/>
        <end position="213"/>
    </location>
</feature>
<dbReference type="Gene3D" id="3.40.720.10">
    <property type="entry name" value="Alkaline Phosphatase, subunit A"/>
    <property type="match status" value="1"/>
</dbReference>
<evidence type="ECO:0000256" key="2">
    <source>
        <dbReference type="ARBA" id="ARBA00022475"/>
    </source>
</evidence>
<feature type="transmembrane region" description="Helical" evidence="8">
    <location>
        <begin position="159"/>
        <end position="181"/>
    </location>
</feature>
<dbReference type="EMBL" id="JABGBO010000002">
    <property type="protein sequence ID" value="NOL48875.1"/>
    <property type="molecule type" value="Genomic_DNA"/>
</dbReference>
<dbReference type="InterPro" id="IPR058130">
    <property type="entry name" value="PEA_transf_C"/>
</dbReference>
<keyword evidence="6 8" id="KW-1133">Transmembrane helix</keyword>
<dbReference type="InterPro" id="IPR017850">
    <property type="entry name" value="Alkaline_phosphatase_core_sf"/>
</dbReference>
<evidence type="ECO:0000259" key="10">
    <source>
        <dbReference type="Pfam" id="PF08019"/>
    </source>
</evidence>
<comment type="subcellular location">
    <subcellularLocation>
        <location evidence="1">Cell inner membrane</location>
        <topology evidence="1">Multi-pass membrane protein</topology>
    </subcellularLocation>
</comment>
<sequence length="552" mass="62876">MNSYKDFFAKLPSFQINNQVFIIISALFFTIFQNTAFWRKAYELQSISSFHDALFFASLFFFIFCALIIIFGCLCWKFTSKVFLTFFLLTSATTNYYALTYGVYMDKTMVANVLQTTPQEASGLITGKYILWLCIFGILPTFLLWRTKLLPSSKWWKTIVIRLALMVFAFALLLATGLPFYKNYASFIRNNREIVKLLTPSNYIVGLIGYSKQLIAKNKPIEPIGLDAKVVGAPMKPSLLIFVVGETSRAQNFALNGYQRETNPNLRKYADLVNFTQASSCGTATAVSVPCMFSHMTREEYSASRAEFQENVLDIIQRVGIQTYWRDNDSGCKGVCNRIPNQEVAQYLSATSENSNDGLFYDDLLLADLNKHIDTQTGNKMIVLHTAGSHGPTYYQRYRHNLAGLFTPDCDTKQIEQCDHQQLVNAYDNTILAIDDMLNKTIQFLQGYEDKYNVAMLYLSDHGESLGENGIYLHGTPYVVAPKEQTHIPMIFWANAGFYRDNQINLTCMQKKAQSEAVSQDNVFHTLLSFWHIQTKELNPKLDLFSGCREGK</sequence>
<keyword evidence="5 8" id="KW-0812">Transmembrane</keyword>
<evidence type="ECO:0000256" key="5">
    <source>
        <dbReference type="ARBA" id="ARBA00022692"/>
    </source>
</evidence>
<gene>
    <name evidence="11" type="ORF">HKX40_01795</name>
</gene>
<evidence type="ECO:0000313" key="12">
    <source>
        <dbReference type="Proteomes" id="UP000541421"/>
    </source>
</evidence>
<dbReference type="InterPro" id="IPR040423">
    <property type="entry name" value="PEA_transferase"/>
</dbReference>
<dbReference type="AlphaFoldDB" id="A0A7Y4L8C9"/>
<feature type="transmembrane region" description="Helical" evidence="8">
    <location>
        <begin position="20"/>
        <end position="38"/>
    </location>
</feature>
<keyword evidence="3" id="KW-0997">Cell inner membrane</keyword>
<dbReference type="InterPro" id="IPR012549">
    <property type="entry name" value="EptA-like_N"/>
</dbReference>
<dbReference type="Pfam" id="PF00884">
    <property type="entry name" value="Sulfatase"/>
    <property type="match status" value="1"/>
</dbReference>
<dbReference type="NCBIfam" id="NF028537">
    <property type="entry name" value="P_eth_NH2_trans"/>
    <property type="match status" value="1"/>
</dbReference>
<feature type="domain" description="Sulfatase N-terminal" evidence="9">
    <location>
        <begin position="240"/>
        <end position="529"/>
    </location>
</feature>
<evidence type="ECO:0000256" key="1">
    <source>
        <dbReference type="ARBA" id="ARBA00004429"/>
    </source>
</evidence>
<evidence type="ECO:0000256" key="7">
    <source>
        <dbReference type="ARBA" id="ARBA00023136"/>
    </source>
</evidence>
<evidence type="ECO:0000259" key="9">
    <source>
        <dbReference type="Pfam" id="PF00884"/>
    </source>
</evidence>
<dbReference type="GO" id="GO:0009244">
    <property type="term" value="P:lipopolysaccharide core region biosynthetic process"/>
    <property type="evidence" value="ECO:0007669"/>
    <property type="project" value="TreeGrafter"/>
</dbReference>
<keyword evidence="12" id="KW-1185">Reference proteome</keyword>
<reference evidence="11 12" key="1">
    <citation type="submission" date="2020-05" db="EMBL/GenBank/DDBJ databases">
        <authorList>
            <person name="Niu N."/>
        </authorList>
    </citation>
    <scope>NUCLEOTIDE SEQUENCE [LARGE SCALE GENOMIC DNA]</scope>
    <source>
        <strain evidence="11 12">LMG10982</strain>
    </source>
</reference>
<dbReference type="Proteomes" id="UP000541421">
    <property type="component" value="Unassembled WGS sequence"/>
</dbReference>
<organism evidence="11 12">
    <name type="scientific">Pelistega europaea</name>
    <dbReference type="NCBI Taxonomy" id="106147"/>
    <lineage>
        <taxon>Bacteria</taxon>
        <taxon>Pseudomonadati</taxon>
        <taxon>Pseudomonadota</taxon>
        <taxon>Betaproteobacteria</taxon>
        <taxon>Burkholderiales</taxon>
        <taxon>Alcaligenaceae</taxon>
        <taxon>Pelistega</taxon>
    </lineage>
</organism>
<dbReference type="InterPro" id="IPR000917">
    <property type="entry name" value="Sulfatase_N"/>
</dbReference>
<proteinExistence type="predicted"/>